<keyword evidence="3" id="KW-1185">Reference proteome</keyword>
<dbReference type="AlphaFoldDB" id="A0A9X2W420"/>
<organism evidence="2 3">
    <name type="scientific">Tsuneonella litorea</name>
    <dbReference type="NCBI Taxonomy" id="2976475"/>
    <lineage>
        <taxon>Bacteria</taxon>
        <taxon>Pseudomonadati</taxon>
        <taxon>Pseudomonadota</taxon>
        <taxon>Alphaproteobacteria</taxon>
        <taxon>Sphingomonadales</taxon>
        <taxon>Erythrobacteraceae</taxon>
        <taxon>Tsuneonella</taxon>
    </lineage>
</organism>
<sequence>MNLVAKLAIGAAALGLPLAAYAGTSHENEAAEKAEMAHAPKPAISKSQAERIAMATARGGKIVDSEYEKEGGGWRWSFDISQNGKLREQLGEREQRG</sequence>
<dbReference type="Gene3D" id="3.10.450.40">
    <property type="match status" value="1"/>
</dbReference>
<evidence type="ECO:0000313" key="3">
    <source>
        <dbReference type="Proteomes" id="UP001142648"/>
    </source>
</evidence>
<dbReference type="EMBL" id="JAOAMV010000010">
    <property type="protein sequence ID" value="MCT2560204.1"/>
    <property type="molecule type" value="Genomic_DNA"/>
</dbReference>
<proteinExistence type="predicted"/>
<evidence type="ECO:0000256" key="1">
    <source>
        <dbReference type="SAM" id="SignalP"/>
    </source>
</evidence>
<feature type="signal peptide" evidence="1">
    <location>
        <begin position="1"/>
        <end position="22"/>
    </location>
</feature>
<keyword evidence="1" id="KW-0732">Signal</keyword>
<evidence type="ECO:0000313" key="2">
    <source>
        <dbReference type="EMBL" id="MCT2560204.1"/>
    </source>
</evidence>
<dbReference type="RefSeq" id="WP_259963322.1">
    <property type="nucleotide sequence ID" value="NZ_JAOAMV010000010.1"/>
</dbReference>
<name>A0A9X2W420_9SPHN</name>
<protein>
    <submittedName>
        <fullName evidence="2">PepSY domain-containing protein</fullName>
    </submittedName>
</protein>
<dbReference type="Proteomes" id="UP001142648">
    <property type="component" value="Unassembled WGS sequence"/>
</dbReference>
<comment type="caution">
    <text evidence="2">The sequence shown here is derived from an EMBL/GenBank/DDBJ whole genome shotgun (WGS) entry which is preliminary data.</text>
</comment>
<gene>
    <name evidence="2" type="ORF">N0B51_14570</name>
</gene>
<reference evidence="2" key="1">
    <citation type="submission" date="2022-09" db="EMBL/GenBank/DDBJ databases">
        <title>The genome sequence of Tsuneonella sp. YG55.</title>
        <authorList>
            <person name="Liu Y."/>
        </authorList>
    </citation>
    <scope>NUCLEOTIDE SEQUENCE</scope>
    <source>
        <strain evidence="2">YG55</strain>
    </source>
</reference>
<accession>A0A9X2W420</accession>
<feature type="chain" id="PRO_5040942206" evidence="1">
    <location>
        <begin position="23"/>
        <end position="97"/>
    </location>
</feature>